<dbReference type="Proteomes" id="UP000276133">
    <property type="component" value="Unassembled WGS sequence"/>
</dbReference>
<sequence length="76" mass="8998">MVIYMLIIPFLTGRGLISTEVRRKPKYDVNFWSKHRRLADYLPRTTIGVESWHNSFANTLRSHPVSKNENRIREAL</sequence>
<dbReference type="AlphaFoldDB" id="A0A3M7T4W5"/>
<proteinExistence type="predicted"/>
<keyword evidence="2" id="KW-1185">Reference proteome</keyword>
<gene>
    <name evidence="1" type="ORF">BpHYR1_008544</name>
</gene>
<dbReference type="OrthoDB" id="6616388at2759"/>
<protein>
    <submittedName>
        <fullName evidence="1">Uncharacterized protein</fullName>
    </submittedName>
</protein>
<reference evidence="1 2" key="1">
    <citation type="journal article" date="2018" name="Sci. Rep.">
        <title>Genomic signatures of local adaptation to the degree of environmental predictability in rotifers.</title>
        <authorList>
            <person name="Franch-Gras L."/>
            <person name="Hahn C."/>
            <person name="Garcia-Roger E.M."/>
            <person name="Carmona M.J."/>
            <person name="Serra M."/>
            <person name="Gomez A."/>
        </authorList>
    </citation>
    <scope>NUCLEOTIDE SEQUENCE [LARGE SCALE GENOMIC DNA]</scope>
    <source>
        <strain evidence="1">HYR1</strain>
    </source>
</reference>
<evidence type="ECO:0000313" key="2">
    <source>
        <dbReference type="Proteomes" id="UP000276133"/>
    </source>
</evidence>
<organism evidence="1 2">
    <name type="scientific">Brachionus plicatilis</name>
    <name type="common">Marine rotifer</name>
    <name type="synonym">Brachionus muelleri</name>
    <dbReference type="NCBI Taxonomy" id="10195"/>
    <lineage>
        <taxon>Eukaryota</taxon>
        <taxon>Metazoa</taxon>
        <taxon>Spiralia</taxon>
        <taxon>Gnathifera</taxon>
        <taxon>Rotifera</taxon>
        <taxon>Eurotatoria</taxon>
        <taxon>Monogononta</taxon>
        <taxon>Pseudotrocha</taxon>
        <taxon>Ploima</taxon>
        <taxon>Brachionidae</taxon>
        <taxon>Brachionus</taxon>
    </lineage>
</organism>
<evidence type="ECO:0000313" key="1">
    <source>
        <dbReference type="EMBL" id="RNA43031.1"/>
    </source>
</evidence>
<name>A0A3M7T4W5_BRAPC</name>
<dbReference type="EMBL" id="REGN01000289">
    <property type="protein sequence ID" value="RNA43031.1"/>
    <property type="molecule type" value="Genomic_DNA"/>
</dbReference>
<comment type="caution">
    <text evidence="1">The sequence shown here is derived from an EMBL/GenBank/DDBJ whole genome shotgun (WGS) entry which is preliminary data.</text>
</comment>
<accession>A0A3M7T4W5</accession>